<organism evidence="1 2">
    <name type="scientific">Natronorubrum sulfidifaciens JCM 14089</name>
    <dbReference type="NCBI Taxonomy" id="1230460"/>
    <lineage>
        <taxon>Archaea</taxon>
        <taxon>Methanobacteriati</taxon>
        <taxon>Methanobacteriota</taxon>
        <taxon>Stenosarchaea group</taxon>
        <taxon>Halobacteria</taxon>
        <taxon>Halobacteriales</taxon>
        <taxon>Natrialbaceae</taxon>
        <taxon>Natronorubrum</taxon>
    </lineage>
</organism>
<dbReference type="Proteomes" id="UP000011661">
    <property type="component" value="Unassembled WGS sequence"/>
</dbReference>
<reference evidence="1 2" key="1">
    <citation type="journal article" date="2014" name="PLoS Genet.">
        <title>Phylogenetically driven sequencing of extremely halophilic archaea reveals strategies for static and dynamic osmo-response.</title>
        <authorList>
            <person name="Becker E.A."/>
            <person name="Seitzer P.M."/>
            <person name="Tritt A."/>
            <person name="Larsen D."/>
            <person name="Krusor M."/>
            <person name="Yao A.I."/>
            <person name="Wu D."/>
            <person name="Madern D."/>
            <person name="Eisen J.A."/>
            <person name="Darling A.E."/>
            <person name="Facciotti M.T."/>
        </authorList>
    </citation>
    <scope>NUCLEOTIDE SEQUENCE [LARGE SCALE GENOMIC DNA]</scope>
    <source>
        <strain evidence="1 2">JCM 14089</strain>
    </source>
</reference>
<evidence type="ECO:0000313" key="1">
    <source>
        <dbReference type="EMBL" id="ELY49597.1"/>
    </source>
</evidence>
<protein>
    <submittedName>
        <fullName evidence="1">Uncharacterized protein</fullName>
    </submittedName>
</protein>
<dbReference type="RefSeq" id="WP_008158824.1">
    <property type="nucleotide sequence ID" value="NZ_AOHX01000001.1"/>
</dbReference>
<comment type="caution">
    <text evidence="1">The sequence shown here is derived from an EMBL/GenBank/DDBJ whole genome shotgun (WGS) entry which is preliminary data.</text>
</comment>
<gene>
    <name evidence="1" type="ORF">C495_00170</name>
</gene>
<sequence length="54" mass="6284">MTRTTYRCTCGARLEFKQDLEKEDALTRRRWKCSQCGTPVPGQFAEKISHQHPS</sequence>
<keyword evidence="2" id="KW-1185">Reference proteome</keyword>
<dbReference type="PATRIC" id="fig|1230460.4.peg.37"/>
<proteinExistence type="predicted"/>
<dbReference type="AlphaFoldDB" id="L9WJP7"/>
<dbReference type="eggNOG" id="arCOG11392">
    <property type="taxonomic scope" value="Archaea"/>
</dbReference>
<dbReference type="OrthoDB" id="333414at2157"/>
<dbReference type="EMBL" id="AOHX01000001">
    <property type="protein sequence ID" value="ELY49597.1"/>
    <property type="molecule type" value="Genomic_DNA"/>
</dbReference>
<name>L9WJP7_9EURY</name>
<accession>L9WJP7</accession>
<evidence type="ECO:0000313" key="2">
    <source>
        <dbReference type="Proteomes" id="UP000011661"/>
    </source>
</evidence>